<proteinExistence type="predicted"/>
<sequence>MHNLARAGVIGELVNGALASIGTRDSHTNGQVSVHGVCVTAPFTRKLCIEKVAQVVWLKIFLGFTVSDLGPPPARGTVFSPTGNNRMCRVSHFCLSFCVCVFCQ</sequence>
<reference evidence="1" key="1">
    <citation type="journal article" date="2021" name="Proc. Natl. Acad. Sci. U.S.A.">
        <title>A Catalog of Tens of Thousands of Viruses from Human Metagenomes Reveals Hidden Associations with Chronic Diseases.</title>
        <authorList>
            <person name="Tisza M.J."/>
            <person name="Buck C.B."/>
        </authorList>
    </citation>
    <scope>NUCLEOTIDE SEQUENCE</scope>
    <source>
        <strain evidence="1">CtLfk13</strain>
    </source>
</reference>
<protein>
    <submittedName>
        <fullName evidence="1">Uncharacterized protein</fullName>
    </submittedName>
</protein>
<evidence type="ECO:0000313" key="1">
    <source>
        <dbReference type="EMBL" id="DAD88407.1"/>
    </source>
</evidence>
<organism evidence="1">
    <name type="scientific">Siphoviridae sp. ctLfk13</name>
    <dbReference type="NCBI Taxonomy" id="2826251"/>
    <lineage>
        <taxon>Viruses</taxon>
        <taxon>Duplodnaviria</taxon>
        <taxon>Heunggongvirae</taxon>
        <taxon>Uroviricota</taxon>
        <taxon>Caudoviricetes</taxon>
    </lineage>
</organism>
<accession>A0A8S5N227</accession>
<name>A0A8S5N227_9CAUD</name>
<dbReference type="EMBL" id="BK015040">
    <property type="protein sequence ID" value="DAD88407.1"/>
    <property type="molecule type" value="Genomic_DNA"/>
</dbReference>